<sequence length="422" mass="46703">MPAASQKASQKPAPFPDLSPASTPKSGSKRKLEEDEPVVPHKKTFRTYAEHQKHDRHYYLDGNILLQIGKTRFKVHRSRLASESIWFQALVDHYNGTTPAGNTVDKDVEDVVNEADNVGDDPLFFLDAAEGEEVPTADEFAALLTAIYSGIDYVFTPPSIDEVRLLYGAAWYYSVDKYLDVASKFLQSFFPEFDKITKEPLLHNAVQVICMGDKYDLEDVFPRALHDLARAPTSALEECLPAEVNDGGKPADAPTQPATAAAPNPVPVAAPASINGQKGDDHPMADAGDQENADANENDEDEDDEDEDTNIIKQISATHYARILILQRQLSSAWDPIVKELMGITCSTPGGCGFVPRLMPVFDVVTTIRLKYPCDPLLGIQELFTTPGLHGTYCRHMKIVMNARLVARKAFICKNLQEKWTK</sequence>
<dbReference type="Proteomes" id="UP000567179">
    <property type="component" value="Unassembled WGS sequence"/>
</dbReference>
<dbReference type="Gene3D" id="3.30.710.10">
    <property type="entry name" value="Potassium Channel Kv1.1, Chain A"/>
    <property type="match status" value="1"/>
</dbReference>
<evidence type="ECO:0000313" key="4">
    <source>
        <dbReference type="Proteomes" id="UP000567179"/>
    </source>
</evidence>
<dbReference type="InterPro" id="IPR011333">
    <property type="entry name" value="SKP1/BTB/POZ_sf"/>
</dbReference>
<name>A0A8H5F981_9AGAR</name>
<dbReference type="PROSITE" id="PS50097">
    <property type="entry name" value="BTB"/>
    <property type="match status" value="1"/>
</dbReference>
<feature type="region of interest" description="Disordered" evidence="1">
    <location>
        <begin position="242"/>
        <end position="308"/>
    </location>
</feature>
<feature type="domain" description="BTB" evidence="2">
    <location>
        <begin position="62"/>
        <end position="150"/>
    </location>
</feature>
<accession>A0A8H5F981</accession>
<gene>
    <name evidence="3" type="ORF">D9619_013300</name>
</gene>
<feature type="compositionally biased region" description="Acidic residues" evidence="1">
    <location>
        <begin position="288"/>
        <end position="308"/>
    </location>
</feature>
<evidence type="ECO:0000259" key="2">
    <source>
        <dbReference type="PROSITE" id="PS50097"/>
    </source>
</evidence>
<dbReference type="EMBL" id="JAACJJ010000004">
    <property type="protein sequence ID" value="KAF5328406.1"/>
    <property type="molecule type" value="Genomic_DNA"/>
</dbReference>
<dbReference type="OrthoDB" id="2746456at2759"/>
<proteinExistence type="predicted"/>
<organism evidence="3 4">
    <name type="scientific">Psilocybe cf. subviscida</name>
    <dbReference type="NCBI Taxonomy" id="2480587"/>
    <lineage>
        <taxon>Eukaryota</taxon>
        <taxon>Fungi</taxon>
        <taxon>Dikarya</taxon>
        <taxon>Basidiomycota</taxon>
        <taxon>Agaricomycotina</taxon>
        <taxon>Agaricomycetes</taxon>
        <taxon>Agaricomycetidae</taxon>
        <taxon>Agaricales</taxon>
        <taxon>Agaricineae</taxon>
        <taxon>Strophariaceae</taxon>
        <taxon>Psilocybe</taxon>
    </lineage>
</organism>
<comment type="caution">
    <text evidence="3">The sequence shown here is derived from an EMBL/GenBank/DDBJ whole genome shotgun (WGS) entry which is preliminary data.</text>
</comment>
<keyword evidence="4" id="KW-1185">Reference proteome</keyword>
<evidence type="ECO:0000256" key="1">
    <source>
        <dbReference type="SAM" id="MobiDB-lite"/>
    </source>
</evidence>
<dbReference type="InterPro" id="IPR000210">
    <property type="entry name" value="BTB/POZ_dom"/>
</dbReference>
<reference evidence="3 4" key="1">
    <citation type="journal article" date="2020" name="ISME J.">
        <title>Uncovering the hidden diversity of litter-decomposition mechanisms in mushroom-forming fungi.</title>
        <authorList>
            <person name="Floudas D."/>
            <person name="Bentzer J."/>
            <person name="Ahren D."/>
            <person name="Johansson T."/>
            <person name="Persson P."/>
            <person name="Tunlid A."/>
        </authorList>
    </citation>
    <scope>NUCLEOTIDE SEQUENCE [LARGE SCALE GENOMIC DNA]</scope>
    <source>
        <strain evidence="3 4">CBS 101986</strain>
    </source>
</reference>
<protein>
    <recommendedName>
        <fullName evidence="2">BTB domain-containing protein</fullName>
    </recommendedName>
</protein>
<evidence type="ECO:0000313" key="3">
    <source>
        <dbReference type="EMBL" id="KAF5328406.1"/>
    </source>
</evidence>
<dbReference type="AlphaFoldDB" id="A0A8H5F981"/>
<feature type="compositionally biased region" description="Low complexity" evidence="1">
    <location>
        <begin position="250"/>
        <end position="272"/>
    </location>
</feature>
<feature type="region of interest" description="Disordered" evidence="1">
    <location>
        <begin position="1"/>
        <end position="42"/>
    </location>
</feature>